<dbReference type="InterPro" id="IPR032739">
    <property type="entry name" value="MRNIP"/>
</dbReference>
<protein>
    <recommendedName>
        <fullName evidence="1">MRN complex-interacting protein N-terminal domain-containing protein</fullName>
    </recommendedName>
</protein>
<reference evidence="2 3" key="1">
    <citation type="submission" date="2024-03" db="EMBL/GenBank/DDBJ databases">
        <authorList>
            <person name="Martinez-Hernandez J."/>
        </authorList>
    </citation>
    <scope>NUCLEOTIDE SEQUENCE [LARGE SCALE GENOMIC DNA]</scope>
</reference>
<feature type="domain" description="MRN complex-interacting protein N-terminal" evidence="1">
    <location>
        <begin position="11"/>
        <end position="72"/>
    </location>
</feature>
<dbReference type="GO" id="GO:0003682">
    <property type="term" value="F:chromatin binding"/>
    <property type="evidence" value="ECO:0007669"/>
    <property type="project" value="TreeGrafter"/>
</dbReference>
<sequence length="266" mass="30094">MSLSSTIFIALQCSQCSTMQVKQKKKSTNKWRCAVCNQNQSLRKVFAQGPMAKDIRKFVQDFNFSRKSIDDGEWLLAGTLDPAPEEGGVAVNVAEKKDKKTDWTAYLDHDDNQMIKGEQLQQYGDDDSEPRVVTELDKGMFKKRRLVENSTGLGGRGSDKLFKKPFSLNSQDAEEQIKDHGRKLTKTNAQRSNYIRNNNLRSQTCKPATSRAASKWNDYVTEDNDELDLAKKAAFKDHSNAWNTSSILEAITSDQTVEDDVHPDFL</sequence>
<comment type="caution">
    <text evidence="2">The sequence shown here is derived from an EMBL/GenBank/DDBJ whole genome shotgun (WGS) entry which is preliminary data.</text>
</comment>
<dbReference type="GO" id="GO:0005634">
    <property type="term" value="C:nucleus"/>
    <property type="evidence" value="ECO:0007669"/>
    <property type="project" value="TreeGrafter"/>
</dbReference>
<gene>
    <name evidence="2" type="ORF">LLUT_LOCUS34417</name>
</gene>
<dbReference type="AlphaFoldDB" id="A0AAV1YHN6"/>
<accession>A0AAV1YHN6</accession>
<dbReference type="Pfam" id="PF15749">
    <property type="entry name" value="MRNIP"/>
    <property type="match status" value="1"/>
</dbReference>
<dbReference type="Proteomes" id="UP001497480">
    <property type="component" value="Unassembled WGS sequence"/>
</dbReference>
<evidence type="ECO:0000313" key="2">
    <source>
        <dbReference type="EMBL" id="CAL0333357.1"/>
    </source>
</evidence>
<dbReference type="EMBL" id="CAXHTB010000025">
    <property type="protein sequence ID" value="CAL0333357.1"/>
    <property type="molecule type" value="Genomic_DNA"/>
</dbReference>
<evidence type="ECO:0000313" key="3">
    <source>
        <dbReference type="Proteomes" id="UP001497480"/>
    </source>
</evidence>
<keyword evidence="3" id="KW-1185">Reference proteome</keyword>
<proteinExistence type="predicted"/>
<name>A0AAV1YHN6_LUPLU</name>
<dbReference type="PANTHER" id="PTHR15863">
    <property type="entry name" value="MRN COMPLEX-INTERACTING PROTEIN"/>
    <property type="match status" value="1"/>
</dbReference>
<dbReference type="GO" id="GO:0007095">
    <property type="term" value="P:mitotic G2 DNA damage checkpoint signaling"/>
    <property type="evidence" value="ECO:0007669"/>
    <property type="project" value="TreeGrafter"/>
</dbReference>
<evidence type="ECO:0000259" key="1">
    <source>
        <dbReference type="Pfam" id="PF15749"/>
    </source>
</evidence>
<dbReference type="PANTHER" id="PTHR15863:SF2">
    <property type="entry name" value="MRN COMPLEX-INTERACTING PROTEIN"/>
    <property type="match status" value="1"/>
</dbReference>
<dbReference type="InterPro" id="IPR049472">
    <property type="entry name" value="MRNIP_N"/>
</dbReference>
<organism evidence="2 3">
    <name type="scientific">Lupinus luteus</name>
    <name type="common">European yellow lupine</name>
    <dbReference type="NCBI Taxonomy" id="3873"/>
    <lineage>
        <taxon>Eukaryota</taxon>
        <taxon>Viridiplantae</taxon>
        <taxon>Streptophyta</taxon>
        <taxon>Embryophyta</taxon>
        <taxon>Tracheophyta</taxon>
        <taxon>Spermatophyta</taxon>
        <taxon>Magnoliopsida</taxon>
        <taxon>eudicotyledons</taxon>
        <taxon>Gunneridae</taxon>
        <taxon>Pentapetalae</taxon>
        <taxon>rosids</taxon>
        <taxon>fabids</taxon>
        <taxon>Fabales</taxon>
        <taxon>Fabaceae</taxon>
        <taxon>Papilionoideae</taxon>
        <taxon>50 kb inversion clade</taxon>
        <taxon>genistoids sensu lato</taxon>
        <taxon>core genistoids</taxon>
        <taxon>Genisteae</taxon>
        <taxon>Lupinus</taxon>
    </lineage>
</organism>